<proteinExistence type="predicted"/>
<evidence type="ECO:0008006" key="4">
    <source>
        <dbReference type="Google" id="ProtNLM"/>
    </source>
</evidence>
<keyword evidence="1" id="KW-1133">Transmembrane helix</keyword>
<feature type="transmembrane region" description="Helical" evidence="1">
    <location>
        <begin position="20"/>
        <end position="46"/>
    </location>
</feature>
<dbReference type="Proteomes" id="UP000825066">
    <property type="component" value="Chromosome"/>
</dbReference>
<organism evidence="2 3">
    <name type="scientific">Stenotrophomonas pavanii</name>
    <dbReference type="NCBI Taxonomy" id="487698"/>
    <lineage>
        <taxon>Bacteria</taxon>
        <taxon>Pseudomonadati</taxon>
        <taxon>Pseudomonadota</taxon>
        <taxon>Gammaproteobacteria</taxon>
        <taxon>Lysobacterales</taxon>
        <taxon>Lysobacteraceae</taxon>
        <taxon>Stenotrophomonas</taxon>
    </lineage>
</organism>
<dbReference type="RefSeq" id="WP_130767911.1">
    <property type="nucleotide sequence ID" value="NZ_AP024684.1"/>
</dbReference>
<keyword evidence="1" id="KW-0812">Transmembrane</keyword>
<keyword evidence="1" id="KW-0472">Membrane</keyword>
<dbReference type="EMBL" id="AP024684">
    <property type="protein sequence ID" value="BCX44439.1"/>
    <property type="molecule type" value="Genomic_DNA"/>
</dbReference>
<evidence type="ECO:0000313" key="2">
    <source>
        <dbReference type="EMBL" id="BCX44439.1"/>
    </source>
</evidence>
<keyword evidence="3" id="KW-1185">Reference proteome</keyword>
<evidence type="ECO:0000256" key="1">
    <source>
        <dbReference type="SAM" id="Phobius"/>
    </source>
</evidence>
<evidence type="ECO:0000313" key="3">
    <source>
        <dbReference type="Proteomes" id="UP000825066"/>
    </source>
</evidence>
<name>A0ABM7R2R8_9GAMM</name>
<gene>
    <name evidence="2" type="ORF">STNY_R26450</name>
</gene>
<reference evidence="2 3" key="1">
    <citation type="submission" date="2021-05" db="EMBL/GenBank/DDBJ databases">
        <title>Complete Genome Sequence of Stenotrophomonas pavanii strain Y.</title>
        <authorList>
            <person name="Dohra H."/>
            <person name="Mohad Din A.R.J."/>
            <person name="Suzuki K."/>
            <person name="Fatma A."/>
            <person name="Honjyo M."/>
            <person name="Nishimura T."/>
            <person name="Moriuch R."/>
            <person name="Masuda K."/>
            <person name="Minoura A."/>
            <person name="Tashiro Y."/>
            <person name="Futamata H."/>
        </authorList>
    </citation>
    <scope>NUCLEOTIDE SEQUENCE [LARGE SCALE GENOMIC DNA]</scope>
    <source>
        <strain evidence="3">Y</strain>
    </source>
</reference>
<accession>A0ABM7R2R8</accession>
<protein>
    <recommendedName>
        <fullName evidence="4">DUF4760 domain-containing protein</fullName>
    </recommendedName>
</protein>
<sequence>MSALDGVFRCKQLGIDDCVVWWDAIGAVGTWAAAIATFLAVLLPYYASRRKEKVQQYVAALDVQAAVDSLWVKARNVSQLIEARIAGETWFLLADWAQMRLPQVDRSIEPTLEAKELLIILTQLRNSLAEWNAMVDHYQRVGGEFHGQFRDRLLQETNERLDMLRGLIEGARRALRSIL</sequence>